<feature type="transmembrane region" description="Helical" evidence="1">
    <location>
        <begin position="39"/>
        <end position="56"/>
    </location>
</feature>
<dbReference type="Pfam" id="PF03334">
    <property type="entry name" value="PhaG_MnhG_YufB"/>
    <property type="match status" value="1"/>
</dbReference>
<keyword evidence="3" id="KW-1185">Reference proteome</keyword>
<dbReference type="Proteomes" id="UP000738126">
    <property type="component" value="Unassembled WGS sequence"/>
</dbReference>
<dbReference type="InterPro" id="IPR005133">
    <property type="entry name" value="PhaG_MnhG_YufB"/>
</dbReference>
<feature type="transmembrane region" description="Helical" evidence="1">
    <location>
        <begin position="6"/>
        <end position="27"/>
    </location>
</feature>
<dbReference type="PANTHER" id="PTHR34703">
    <property type="entry name" value="ANTIPORTER SUBUNIT MNHG2-RELATED"/>
    <property type="match status" value="1"/>
</dbReference>
<evidence type="ECO:0000256" key="1">
    <source>
        <dbReference type="SAM" id="Phobius"/>
    </source>
</evidence>
<accession>A0ABS1E8B4</accession>
<feature type="transmembrane region" description="Helical" evidence="1">
    <location>
        <begin position="68"/>
        <end position="90"/>
    </location>
</feature>
<evidence type="ECO:0000313" key="2">
    <source>
        <dbReference type="EMBL" id="MBK1727733.1"/>
    </source>
</evidence>
<comment type="caution">
    <text evidence="2">The sequence shown here is derived from an EMBL/GenBank/DDBJ whole genome shotgun (WGS) entry which is preliminary data.</text>
</comment>
<evidence type="ECO:0000313" key="3">
    <source>
        <dbReference type="Proteomes" id="UP000738126"/>
    </source>
</evidence>
<protein>
    <submittedName>
        <fullName evidence="2">Na+/H+ antiporter subunit G</fullName>
    </submittedName>
</protein>
<dbReference type="RefSeq" id="WP_200261429.1">
    <property type="nucleotide sequence ID" value="NZ_NRSH01000256.1"/>
</dbReference>
<keyword evidence="1" id="KW-0812">Transmembrane</keyword>
<reference evidence="2 3" key="1">
    <citation type="journal article" date="2020" name="Microorganisms">
        <title>Osmotic Adaptation and Compatible Solute Biosynthesis of Phototrophic Bacteria as Revealed from Genome Analyses.</title>
        <authorList>
            <person name="Imhoff J.F."/>
            <person name="Rahn T."/>
            <person name="Kunzel S."/>
            <person name="Keller A."/>
            <person name="Neulinger S.C."/>
        </authorList>
    </citation>
    <scope>NUCLEOTIDE SEQUENCE [LARGE SCALE GENOMIC DNA]</scope>
    <source>
        <strain evidence="2 3">DSM 15116</strain>
    </source>
</reference>
<organism evidence="2 3">
    <name type="scientific">Halorhodospira neutriphila</name>
    <dbReference type="NCBI Taxonomy" id="168379"/>
    <lineage>
        <taxon>Bacteria</taxon>
        <taxon>Pseudomonadati</taxon>
        <taxon>Pseudomonadota</taxon>
        <taxon>Gammaproteobacteria</taxon>
        <taxon>Chromatiales</taxon>
        <taxon>Ectothiorhodospiraceae</taxon>
        <taxon>Halorhodospira</taxon>
    </lineage>
</organism>
<name>A0ABS1E8B4_9GAMM</name>
<dbReference type="PANTHER" id="PTHR34703:SF1">
    <property type="entry name" value="ANTIPORTER SUBUNIT MNHG2-RELATED"/>
    <property type="match status" value="1"/>
</dbReference>
<sequence>MTPLELASAALLLLGAAFFLTGTVGLLRFPGCFARLHALTKADNLGLGCVILGVALQAESGWAVAKLALIWVGALVAATVSAHLIARFALRARGGPGRTPP</sequence>
<dbReference type="EMBL" id="NRSH01000256">
    <property type="protein sequence ID" value="MBK1727733.1"/>
    <property type="molecule type" value="Genomic_DNA"/>
</dbReference>
<gene>
    <name evidence="2" type="ORF">CKO13_12100</name>
</gene>
<keyword evidence="1" id="KW-1133">Transmembrane helix</keyword>
<proteinExistence type="predicted"/>
<keyword evidence="1" id="KW-0472">Membrane</keyword>